<organism evidence="2 3">
    <name type="scientific">Gracilariopsis chorda</name>
    <dbReference type="NCBI Taxonomy" id="448386"/>
    <lineage>
        <taxon>Eukaryota</taxon>
        <taxon>Rhodophyta</taxon>
        <taxon>Florideophyceae</taxon>
        <taxon>Rhodymeniophycidae</taxon>
        <taxon>Gracilariales</taxon>
        <taxon>Gracilariaceae</taxon>
        <taxon>Gracilariopsis</taxon>
    </lineage>
</organism>
<keyword evidence="3" id="KW-1185">Reference proteome</keyword>
<dbReference type="Proteomes" id="UP000247409">
    <property type="component" value="Unassembled WGS sequence"/>
</dbReference>
<sequence>MSAENKPEPEKRFTSDQADEDGQVSFWGVTSFAIIFAIFALAILASLARDFVPGGMVGPA</sequence>
<evidence type="ECO:0000313" key="2">
    <source>
        <dbReference type="EMBL" id="PXF47243.1"/>
    </source>
</evidence>
<accession>A0A2V3IYV7</accession>
<name>A0A2V3IYV7_9FLOR</name>
<keyword evidence="1" id="KW-0812">Transmembrane</keyword>
<comment type="caution">
    <text evidence="2">The sequence shown here is derived from an EMBL/GenBank/DDBJ whole genome shotgun (WGS) entry which is preliminary data.</text>
</comment>
<evidence type="ECO:0000256" key="1">
    <source>
        <dbReference type="SAM" id="Phobius"/>
    </source>
</evidence>
<protein>
    <submittedName>
        <fullName evidence="2">Uncharacterized protein</fullName>
    </submittedName>
</protein>
<evidence type="ECO:0000313" key="3">
    <source>
        <dbReference type="Proteomes" id="UP000247409"/>
    </source>
</evidence>
<dbReference type="EMBL" id="NBIV01000027">
    <property type="protein sequence ID" value="PXF47243.1"/>
    <property type="molecule type" value="Genomic_DNA"/>
</dbReference>
<keyword evidence="1" id="KW-0472">Membrane</keyword>
<reference evidence="2 3" key="1">
    <citation type="journal article" date="2018" name="Mol. Biol. Evol.">
        <title>Analysis of the draft genome of the red seaweed Gracilariopsis chorda provides insights into genome size evolution in Rhodophyta.</title>
        <authorList>
            <person name="Lee J."/>
            <person name="Yang E.C."/>
            <person name="Graf L."/>
            <person name="Yang J.H."/>
            <person name="Qiu H."/>
            <person name="Zel Zion U."/>
            <person name="Chan C.X."/>
            <person name="Stephens T.G."/>
            <person name="Weber A.P.M."/>
            <person name="Boo G.H."/>
            <person name="Boo S.M."/>
            <person name="Kim K.M."/>
            <person name="Shin Y."/>
            <person name="Jung M."/>
            <person name="Lee S.J."/>
            <person name="Yim H.S."/>
            <person name="Lee J.H."/>
            <person name="Bhattacharya D."/>
            <person name="Yoon H.S."/>
        </authorList>
    </citation>
    <scope>NUCLEOTIDE SEQUENCE [LARGE SCALE GENOMIC DNA]</scope>
    <source>
        <strain evidence="2 3">SKKU-2015</strain>
        <tissue evidence="2">Whole body</tissue>
    </source>
</reference>
<feature type="transmembrane region" description="Helical" evidence="1">
    <location>
        <begin position="24"/>
        <end position="47"/>
    </location>
</feature>
<keyword evidence="1" id="KW-1133">Transmembrane helix</keyword>
<proteinExistence type="predicted"/>
<dbReference type="AlphaFoldDB" id="A0A2V3IYV7"/>
<gene>
    <name evidence="2" type="ORF">BWQ96_03018</name>
</gene>